<evidence type="ECO:0000256" key="1">
    <source>
        <dbReference type="ARBA" id="ARBA00000312"/>
    </source>
</evidence>
<evidence type="ECO:0000256" key="3">
    <source>
        <dbReference type="ARBA" id="ARBA00001522"/>
    </source>
</evidence>
<evidence type="ECO:0000256" key="14">
    <source>
        <dbReference type="ARBA" id="ARBA00022840"/>
    </source>
</evidence>
<keyword evidence="14" id="KW-0067">ATP-binding</keyword>
<dbReference type="GO" id="GO:0043752">
    <property type="term" value="F:adenosylcobinamide kinase activity"/>
    <property type="evidence" value="ECO:0007669"/>
    <property type="project" value="UniProtKB-EC"/>
</dbReference>
<dbReference type="GO" id="GO:0008820">
    <property type="term" value="F:cobinamide phosphate guanylyltransferase activity"/>
    <property type="evidence" value="ECO:0007669"/>
    <property type="project" value="UniProtKB-EC"/>
</dbReference>
<evidence type="ECO:0000256" key="17">
    <source>
        <dbReference type="ARBA" id="ARBA00030571"/>
    </source>
</evidence>
<evidence type="ECO:0000256" key="13">
    <source>
        <dbReference type="ARBA" id="ARBA00022777"/>
    </source>
</evidence>
<protein>
    <recommendedName>
        <fullName evidence="16">Adenosylcobinamide kinase</fullName>
        <ecNumber evidence="8">2.7.1.156</ecNumber>
        <ecNumber evidence="9">2.7.7.62</ecNumber>
    </recommendedName>
    <alternativeName>
        <fullName evidence="17">Adenosylcobinamide-phosphate guanylyltransferase</fullName>
    </alternativeName>
</protein>
<dbReference type="EC" id="2.7.1.156" evidence="8"/>
<evidence type="ECO:0000256" key="15">
    <source>
        <dbReference type="ARBA" id="ARBA00023134"/>
    </source>
</evidence>
<reference evidence="18 19" key="1">
    <citation type="submission" date="2023-09" db="EMBL/GenBank/DDBJ databases">
        <title>Thalassobella suaedae gen. nov., sp. nov., a marine bacterium of the family Flavobacteriaceae isolated from a halophyte Suaeda japonica.</title>
        <authorList>
            <person name="Lee S.Y."/>
            <person name="Hwang C.Y."/>
        </authorList>
    </citation>
    <scope>NUCLEOTIDE SEQUENCE [LARGE SCALE GENOMIC DNA]</scope>
    <source>
        <strain evidence="18 19">HL-DH10</strain>
    </source>
</reference>
<comment type="pathway">
    <text evidence="6">Cofactor biosynthesis; adenosylcobalamin biosynthesis; adenosylcobalamin from cob(II)yrinate a,c-diamide: step 5/7.</text>
</comment>
<keyword evidence="15" id="KW-0342">GTP-binding</keyword>
<gene>
    <name evidence="18" type="ORF">RHP49_16510</name>
</gene>
<evidence type="ECO:0000256" key="2">
    <source>
        <dbReference type="ARBA" id="ARBA00000711"/>
    </source>
</evidence>
<sequence>MSTKIVHIITGGQRSGKSEYGEAIALNLDDSPTYLATSKYGDDEYRKRIEIHQSRRTDNWITIEEELNISNITAVNKVLFLDCITLWITNVMDYFKYDATLSFDFVIKQWDLLCAKNNIIIAITNEIGLGVIPMEKVTRQFVDLQGKVNQYIAQKATKVDFMVSGIPIHTKG</sequence>
<accession>A0ABY9Y2J6</accession>
<dbReference type="EC" id="2.7.7.62" evidence="9"/>
<evidence type="ECO:0000256" key="12">
    <source>
        <dbReference type="ARBA" id="ARBA00022741"/>
    </source>
</evidence>
<evidence type="ECO:0000256" key="4">
    <source>
        <dbReference type="ARBA" id="ARBA00003889"/>
    </source>
</evidence>
<dbReference type="RefSeq" id="WP_415862460.1">
    <property type="nucleotide sequence ID" value="NZ_CP134536.1"/>
</dbReference>
<evidence type="ECO:0000256" key="5">
    <source>
        <dbReference type="ARBA" id="ARBA00004692"/>
    </source>
</evidence>
<proteinExistence type="inferred from homology"/>
<evidence type="ECO:0000256" key="6">
    <source>
        <dbReference type="ARBA" id="ARBA00005159"/>
    </source>
</evidence>
<dbReference type="EMBL" id="CP134536">
    <property type="protein sequence ID" value="WNH12477.1"/>
    <property type="molecule type" value="Genomic_DNA"/>
</dbReference>
<keyword evidence="10" id="KW-0169">Cobalamin biosynthesis</keyword>
<keyword evidence="18" id="KW-0548">Nucleotidyltransferase</keyword>
<evidence type="ECO:0000256" key="9">
    <source>
        <dbReference type="ARBA" id="ARBA00012523"/>
    </source>
</evidence>
<comment type="catalytic activity">
    <reaction evidence="2">
        <text>adenosylcob(III)inamide phosphate + GTP + H(+) = adenosylcob(III)inamide-GDP + diphosphate</text>
        <dbReference type="Rhea" id="RHEA:22712"/>
        <dbReference type="ChEBI" id="CHEBI:15378"/>
        <dbReference type="ChEBI" id="CHEBI:33019"/>
        <dbReference type="ChEBI" id="CHEBI:37565"/>
        <dbReference type="ChEBI" id="CHEBI:58502"/>
        <dbReference type="ChEBI" id="CHEBI:60487"/>
        <dbReference type="EC" id="2.7.7.62"/>
    </reaction>
</comment>
<dbReference type="PIRSF" id="PIRSF006135">
    <property type="entry name" value="CobU"/>
    <property type="match status" value="1"/>
</dbReference>
<evidence type="ECO:0000256" key="10">
    <source>
        <dbReference type="ARBA" id="ARBA00022573"/>
    </source>
</evidence>
<keyword evidence="11 18" id="KW-0808">Transferase</keyword>
<dbReference type="Proteomes" id="UP001303407">
    <property type="component" value="Chromosome"/>
</dbReference>
<comment type="function">
    <text evidence="4">Catalyzes ATP-dependent phosphorylation of adenosylcobinamide and addition of GMP to adenosylcobinamide phosphate.</text>
</comment>
<evidence type="ECO:0000256" key="16">
    <source>
        <dbReference type="ARBA" id="ARBA00029570"/>
    </source>
</evidence>
<comment type="catalytic activity">
    <reaction evidence="1">
        <text>adenosylcob(III)inamide + ATP = adenosylcob(III)inamide phosphate + ADP + H(+)</text>
        <dbReference type="Rhea" id="RHEA:15769"/>
        <dbReference type="ChEBI" id="CHEBI:2480"/>
        <dbReference type="ChEBI" id="CHEBI:15378"/>
        <dbReference type="ChEBI" id="CHEBI:30616"/>
        <dbReference type="ChEBI" id="CHEBI:58502"/>
        <dbReference type="ChEBI" id="CHEBI:456216"/>
        <dbReference type="EC" id="2.7.1.156"/>
    </reaction>
</comment>
<dbReference type="PANTHER" id="PTHR34848">
    <property type="match status" value="1"/>
</dbReference>
<dbReference type="PANTHER" id="PTHR34848:SF1">
    <property type="entry name" value="BIFUNCTIONAL ADENOSYLCOBALAMIN BIOSYNTHESIS PROTEIN COBU"/>
    <property type="match status" value="1"/>
</dbReference>
<comment type="similarity">
    <text evidence="7">Belongs to the CobU/CobP family.</text>
</comment>
<name>A0ABY9Y2J6_9FLAO</name>
<evidence type="ECO:0000256" key="8">
    <source>
        <dbReference type="ARBA" id="ARBA00012016"/>
    </source>
</evidence>
<keyword evidence="12" id="KW-0547">Nucleotide-binding</keyword>
<dbReference type="Pfam" id="PF02283">
    <property type="entry name" value="CobU"/>
    <property type="match status" value="1"/>
</dbReference>
<evidence type="ECO:0000313" key="18">
    <source>
        <dbReference type="EMBL" id="WNH12477.1"/>
    </source>
</evidence>
<evidence type="ECO:0000313" key="19">
    <source>
        <dbReference type="Proteomes" id="UP001303407"/>
    </source>
</evidence>
<dbReference type="InterPro" id="IPR027417">
    <property type="entry name" value="P-loop_NTPase"/>
</dbReference>
<dbReference type="Gene3D" id="3.40.50.300">
    <property type="entry name" value="P-loop containing nucleotide triphosphate hydrolases"/>
    <property type="match status" value="1"/>
</dbReference>
<organism evidence="18 19">
    <name type="scientific">Thalassobellus suaedae</name>
    <dbReference type="NCBI Taxonomy" id="3074124"/>
    <lineage>
        <taxon>Bacteria</taxon>
        <taxon>Pseudomonadati</taxon>
        <taxon>Bacteroidota</taxon>
        <taxon>Flavobacteriia</taxon>
        <taxon>Flavobacteriales</taxon>
        <taxon>Flavobacteriaceae</taxon>
        <taxon>Thalassobellus</taxon>
    </lineage>
</organism>
<evidence type="ECO:0000256" key="7">
    <source>
        <dbReference type="ARBA" id="ARBA00007490"/>
    </source>
</evidence>
<dbReference type="InterPro" id="IPR003203">
    <property type="entry name" value="CobU/CobP"/>
</dbReference>
<comment type="catalytic activity">
    <reaction evidence="3">
        <text>adenosylcob(III)inamide + GTP = adenosylcob(III)inamide phosphate + GDP + H(+)</text>
        <dbReference type="Rhea" id="RHEA:15765"/>
        <dbReference type="ChEBI" id="CHEBI:2480"/>
        <dbReference type="ChEBI" id="CHEBI:15378"/>
        <dbReference type="ChEBI" id="CHEBI:37565"/>
        <dbReference type="ChEBI" id="CHEBI:58189"/>
        <dbReference type="ChEBI" id="CHEBI:58502"/>
        <dbReference type="EC" id="2.7.1.156"/>
    </reaction>
</comment>
<dbReference type="CDD" id="cd00544">
    <property type="entry name" value="CobU"/>
    <property type="match status" value="1"/>
</dbReference>
<comment type="pathway">
    <text evidence="5">Cofactor biosynthesis; adenosylcobalamin biosynthesis; adenosylcobalamin from cob(II)yrinate a,c-diamide: step 6/7.</text>
</comment>
<keyword evidence="19" id="KW-1185">Reference proteome</keyword>
<evidence type="ECO:0000256" key="11">
    <source>
        <dbReference type="ARBA" id="ARBA00022679"/>
    </source>
</evidence>
<keyword evidence="13 18" id="KW-0418">Kinase</keyword>
<dbReference type="SUPFAM" id="SSF52540">
    <property type="entry name" value="P-loop containing nucleoside triphosphate hydrolases"/>
    <property type="match status" value="1"/>
</dbReference>